<dbReference type="Proteomes" id="UP001200537">
    <property type="component" value="Unassembled WGS sequence"/>
</dbReference>
<protein>
    <recommendedName>
        <fullName evidence="3">Tail assembly chaperone</fullName>
    </recommendedName>
</protein>
<dbReference type="RefSeq" id="WP_024058246.1">
    <property type="nucleotide sequence ID" value="NZ_JAKNHJ010000005.1"/>
</dbReference>
<accession>A0AAJ1EXL2</accession>
<dbReference type="AlphaFoldDB" id="A0AAJ1EXL2"/>
<reference evidence="1" key="1">
    <citation type="submission" date="2022-01" db="EMBL/GenBank/DDBJ databases">
        <title>Collection of gut derived symbiotic bacterial strains cultured from healthy donors.</title>
        <authorList>
            <person name="Lin H."/>
            <person name="Kohout C."/>
            <person name="Waligurski E."/>
            <person name="Pamer E.G."/>
        </authorList>
    </citation>
    <scope>NUCLEOTIDE SEQUENCE</scope>
    <source>
        <strain evidence="1">DFI.7.46</strain>
    </source>
</reference>
<sequence>MSTSKPAFKIPTRADLKPVVRGQYITFQTSGGVLKLPLDIKTKVFKKVRDIEDQTEAFFELLEALGDEKASAIIEEVGMTEFIVIITCYFQEFTKFADEIGAQLPSSDILGDEPGE</sequence>
<evidence type="ECO:0000313" key="2">
    <source>
        <dbReference type="Proteomes" id="UP001200537"/>
    </source>
</evidence>
<gene>
    <name evidence="1" type="ORF">L0M99_03325</name>
</gene>
<comment type="caution">
    <text evidence="1">The sequence shown here is derived from an EMBL/GenBank/DDBJ whole genome shotgun (WGS) entry which is preliminary data.</text>
</comment>
<evidence type="ECO:0008006" key="3">
    <source>
        <dbReference type="Google" id="ProtNLM"/>
    </source>
</evidence>
<evidence type="ECO:0000313" key="1">
    <source>
        <dbReference type="EMBL" id="MCG4617530.1"/>
    </source>
</evidence>
<proteinExistence type="predicted"/>
<name>A0AAJ1EXL2_9ACTO</name>
<dbReference type="EMBL" id="JAKNHJ010000005">
    <property type="protein sequence ID" value="MCG4617530.1"/>
    <property type="molecule type" value="Genomic_DNA"/>
</dbReference>
<organism evidence="1 2">
    <name type="scientific">Varibaculum cambriense</name>
    <dbReference type="NCBI Taxonomy" id="184870"/>
    <lineage>
        <taxon>Bacteria</taxon>
        <taxon>Bacillati</taxon>
        <taxon>Actinomycetota</taxon>
        <taxon>Actinomycetes</taxon>
        <taxon>Actinomycetales</taxon>
        <taxon>Actinomycetaceae</taxon>
        <taxon>Varibaculum</taxon>
    </lineage>
</organism>